<evidence type="ECO:0000313" key="1">
    <source>
        <dbReference type="EMBL" id="MEQ2233722.1"/>
    </source>
</evidence>
<keyword evidence="2" id="KW-1185">Reference proteome</keyword>
<reference evidence="1 2" key="1">
    <citation type="submission" date="2021-06" db="EMBL/GenBank/DDBJ databases">
        <authorList>
            <person name="Palmer J.M."/>
        </authorList>
    </citation>
    <scope>NUCLEOTIDE SEQUENCE [LARGE SCALE GENOMIC DNA]</scope>
    <source>
        <strain evidence="2">if_2019</strain>
        <tissue evidence="1">Muscle</tissue>
    </source>
</reference>
<protein>
    <submittedName>
        <fullName evidence="1">Uncharacterized protein</fullName>
    </submittedName>
</protein>
<evidence type="ECO:0000313" key="2">
    <source>
        <dbReference type="Proteomes" id="UP001482620"/>
    </source>
</evidence>
<proteinExistence type="predicted"/>
<name>A0ABV0TQI5_9TELE</name>
<comment type="caution">
    <text evidence="1">The sequence shown here is derived from an EMBL/GenBank/DDBJ whole genome shotgun (WGS) entry which is preliminary data.</text>
</comment>
<organism evidence="1 2">
    <name type="scientific">Ilyodon furcidens</name>
    <name type="common">goldbreast splitfin</name>
    <dbReference type="NCBI Taxonomy" id="33524"/>
    <lineage>
        <taxon>Eukaryota</taxon>
        <taxon>Metazoa</taxon>
        <taxon>Chordata</taxon>
        <taxon>Craniata</taxon>
        <taxon>Vertebrata</taxon>
        <taxon>Euteleostomi</taxon>
        <taxon>Actinopterygii</taxon>
        <taxon>Neopterygii</taxon>
        <taxon>Teleostei</taxon>
        <taxon>Neoteleostei</taxon>
        <taxon>Acanthomorphata</taxon>
        <taxon>Ovalentaria</taxon>
        <taxon>Atherinomorphae</taxon>
        <taxon>Cyprinodontiformes</taxon>
        <taxon>Goodeidae</taxon>
        <taxon>Ilyodon</taxon>
    </lineage>
</organism>
<sequence>MMSFTNSEPKSISVISINCSFSAAGARTHTHNRCPITTSKSLPRRLLGWQRDPTLALHHPFLVQALELNDQQSAAHTQAFANQRAGSITEPVHQDETVFFFCLNSGKTASLTLSKQHNNM</sequence>
<accession>A0ABV0TQI5</accession>
<dbReference type="Proteomes" id="UP001482620">
    <property type="component" value="Unassembled WGS sequence"/>
</dbReference>
<gene>
    <name evidence="1" type="ORF">ILYODFUR_024699</name>
</gene>
<dbReference type="EMBL" id="JAHRIQ010037707">
    <property type="protein sequence ID" value="MEQ2233722.1"/>
    <property type="molecule type" value="Genomic_DNA"/>
</dbReference>